<name>A0A6N7L707_SINTE</name>
<sequence length="107" mass="11250">MRSSETARALSISLLDFPSSLAVSMAGADSPFFVDGRRAKNPNRGGTYTKQSALSSPKADFPGTCRLRNGILSELPEIPGFGDSFGYGLAVDIASGYPGVHAVRGWP</sequence>
<reference evidence="1 2" key="1">
    <citation type="journal article" date="2013" name="Genome Biol.">
        <title>Comparative genomics of the core and accessory genomes of 48 Sinorhizobium strains comprising five genospecies.</title>
        <authorList>
            <person name="Sugawara M."/>
            <person name="Epstein B."/>
            <person name="Badgley B.D."/>
            <person name="Unno T."/>
            <person name="Xu L."/>
            <person name="Reese J."/>
            <person name="Gyaneshwar P."/>
            <person name="Denny R."/>
            <person name="Mudge J."/>
            <person name="Bharti A.K."/>
            <person name="Farmer A.D."/>
            <person name="May G.D."/>
            <person name="Woodward J.E."/>
            <person name="Medigue C."/>
            <person name="Vallenet D."/>
            <person name="Lajus A."/>
            <person name="Rouy Z."/>
            <person name="Martinez-Vaz B."/>
            <person name="Tiffin P."/>
            <person name="Young N.D."/>
            <person name="Sadowsky M.J."/>
        </authorList>
    </citation>
    <scope>NUCLEOTIDE SEQUENCE [LARGE SCALE GENOMIC DNA]</scope>
    <source>
        <strain evidence="1 2">USDA4894</strain>
    </source>
</reference>
<dbReference type="OrthoDB" id="9832210at2"/>
<dbReference type="RefSeq" id="WP_153436769.1">
    <property type="nucleotide sequence ID" value="NZ_CP121659.1"/>
</dbReference>
<proteinExistence type="predicted"/>
<dbReference type="AlphaFoldDB" id="A0A6N7L707"/>
<protein>
    <submittedName>
        <fullName evidence="1">Uncharacterized protein</fullName>
    </submittedName>
</protein>
<evidence type="ECO:0000313" key="1">
    <source>
        <dbReference type="EMBL" id="MQX13667.1"/>
    </source>
</evidence>
<evidence type="ECO:0000313" key="2">
    <source>
        <dbReference type="Proteomes" id="UP000439983"/>
    </source>
</evidence>
<dbReference type="EMBL" id="WITC01000017">
    <property type="protein sequence ID" value="MQX13667.1"/>
    <property type="molecule type" value="Genomic_DNA"/>
</dbReference>
<dbReference type="Proteomes" id="UP000439983">
    <property type="component" value="Unassembled WGS sequence"/>
</dbReference>
<organism evidence="1 2">
    <name type="scientific">Sinorhizobium terangae</name>
    <dbReference type="NCBI Taxonomy" id="110322"/>
    <lineage>
        <taxon>Bacteria</taxon>
        <taxon>Pseudomonadati</taxon>
        <taxon>Pseudomonadota</taxon>
        <taxon>Alphaproteobacteria</taxon>
        <taxon>Hyphomicrobiales</taxon>
        <taxon>Rhizobiaceae</taxon>
        <taxon>Sinorhizobium/Ensifer group</taxon>
        <taxon>Sinorhizobium</taxon>
    </lineage>
</organism>
<gene>
    <name evidence="1" type="ORF">GHK62_02525</name>
</gene>
<accession>A0A6N7L707</accession>
<comment type="caution">
    <text evidence="1">The sequence shown here is derived from an EMBL/GenBank/DDBJ whole genome shotgun (WGS) entry which is preliminary data.</text>
</comment>
<keyword evidence="2" id="KW-1185">Reference proteome</keyword>